<name>B8BQ87_THAPS</name>
<dbReference type="PaxDb" id="35128-Thaps267973"/>
<dbReference type="AlphaFoldDB" id="B8BQ87"/>
<feature type="non-terminal residue" evidence="1">
    <location>
        <position position="77"/>
    </location>
</feature>
<dbReference type="KEGG" id="tps:THAPSDRAFT_267973"/>
<evidence type="ECO:0000313" key="1">
    <source>
        <dbReference type="EMBL" id="EED96323.1"/>
    </source>
</evidence>
<dbReference type="GeneID" id="7445630"/>
<dbReference type="EMBL" id="CM000638">
    <property type="protein sequence ID" value="EED96323.1"/>
    <property type="molecule type" value="Genomic_DNA"/>
</dbReference>
<dbReference type="HOGENOM" id="CLU_2645654_0_0_1"/>
<keyword evidence="2" id="KW-1185">Reference proteome</keyword>
<protein>
    <submittedName>
        <fullName evidence="1">Uncharacterized protein</fullName>
    </submittedName>
</protein>
<dbReference type="InParanoid" id="B8BQ87"/>
<reference evidence="1 2" key="2">
    <citation type="journal article" date="2008" name="Nature">
        <title>The Phaeodactylum genome reveals the evolutionary history of diatom genomes.</title>
        <authorList>
            <person name="Bowler C."/>
            <person name="Allen A.E."/>
            <person name="Badger J.H."/>
            <person name="Grimwood J."/>
            <person name="Jabbari K."/>
            <person name="Kuo A."/>
            <person name="Maheswari U."/>
            <person name="Martens C."/>
            <person name="Maumus F."/>
            <person name="Otillar R.P."/>
            <person name="Rayko E."/>
            <person name="Salamov A."/>
            <person name="Vandepoele K."/>
            <person name="Beszteri B."/>
            <person name="Gruber A."/>
            <person name="Heijde M."/>
            <person name="Katinka M."/>
            <person name="Mock T."/>
            <person name="Valentin K."/>
            <person name="Verret F."/>
            <person name="Berges J.A."/>
            <person name="Brownlee C."/>
            <person name="Cadoret J.P."/>
            <person name="Chiovitti A."/>
            <person name="Choi C.J."/>
            <person name="Coesel S."/>
            <person name="De Martino A."/>
            <person name="Detter J.C."/>
            <person name="Durkin C."/>
            <person name="Falciatore A."/>
            <person name="Fournet J."/>
            <person name="Haruta M."/>
            <person name="Huysman M.J."/>
            <person name="Jenkins B.D."/>
            <person name="Jiroutova K."/>
            <person name="Jorgensen R.E."/>
            <person name="Joubert Y."/>
            <person name="Kaplan A."/>
            <person name="Kroger N."/>
            <person name="Kroth P.G."/>
            <person name="La Roche J."/>
            <person name="Lindquist E."/>
            <person name="Lommer M."/>
            <person name="Martin-Jezequel V."/>
            <person name="Lopez P.J."/>
            <person name="Lucas S."/>
            <person name="Mangogna M."/>
            <person name="McGinnis K."/>
            <person name="Medlin L.K."/>
            <person name="Montsant A."/>
            <person name="Oudot-Le Secq M.P."/>
            <person name="Napoli C."/>
            <person name="Obornik M."/>
            <person name="Parker M.S."/>
            <person name="Petit J.L."/>
            <person name="Porcel B.M."/>
            <person name="Poulsen N."/>
            <person name="Robison M."/>
            <person name="Rychlewski L."/>
            <person name="Rynearson T.A."/>
            <person name="Schmutz J."/>
            <person name="Shapiro H."/>
            <person name="Siaut M."/>
            <person name="Stanley M."/>
            <person name="Sussman M.R."/>
            <person name="Taylor A.R."/>
            <person name="Vardi A."/>
            <person name="von Dassow P."/>
            <person name="Vyverman W."/>
            <person name="Willis A."/>
            <person name="Wyrwicz L.S."/>
            <person name="Rokhsar D.S."/>
            <person name="Weissenbach J."/>
            <person name="Armbrust E.V."/>
            <person name="Green B.R."/>
            <person name="Van de Peer Y."/>
            <person name="Grigoriev I.V."/>
        </authorList>
    </citation>
    <scope>NUCLEOTIDE SEQUENCE [LARGE SCALE GENOMIC DNA]</scope>
    <source>
        <strain evidence="1 2">CCMP1335</strain>
    </source>
</reference>
<reference evidence="1 2" key="1">
    <citation type="journal article" date="2004" name="Science">
        <title>The genome of the diatom Thalassiosira pseudonana: ecology, evolution, and metabolism.</title>
        <authorList>
            <person name="Armbrust E.V."/>
            <person name="Berges J.A."/>
            <person name="Bowler C."/>
            <person name="Green B.R."/>
            <person name="Martinez D."/>
            <person name="Putnam N.H."/>
            <person name="Zhou S."/>
            <person name="Allen A.E."/>
            <person name="Apt K.E."/>
            <person name="Bechner M."/>
            <person name="Brzezinski M.A."/>
            <person name="Chaal B.K."/>
            <person name="Chiovitti A."/>
            <person name="Davis A.K."/>
            <person name="Demarest M.S."/>
            <person name="Detter J.C."/>
            <person name="Glavina T."/>
            <person name="Goodstein D."/>
            <person name="Hadi M.Z."/>
            <person name="Hellsten U."/>
            <person name="Hildebrand M."/>
            <person name="Jenkins B.D."/>
            <person name="Jurka J."/>
            <person name="Kapitonov V.V."/>
            <person name="Kroger N."/>
            <person name="Lau W.W."/>
            <person name="Lane T.W."/>
            <person name="Larimer F.W."/>
            <person name="Lippmeier J.C."/>
            <person name="Lucas S."/>
            <person name="Medina M."/>
            <person name="Montsant A."/>
            <person name="Obornik M."/>
            <person name="Parker M.S."/>
            <person name="Palenik B."/>
            <person name="Pazour G.J."/>
            <person name="Richardson P.M."/>
            <person name="Rynearson T.A."/>
            <person name="Saito M.A."/>
            <person name="Schwartz D.C."/>
            <person name="Thamatrakoln K."/>
            <person name="Valentin K."/>
            <person name="Vardi A."/>
            <person name="Wilkerson F.P."/>
            <person name="Rokhsar D.S."/>
        </authorList>
    </citation>
    <scope>NUCLEOTIDE SEQUENCE [LARGE SCALE GENOMIC DNA]</scope>
    <source>
        <strain evidence="1 2">CCMP1335</strain>
    </source>
</reference>
<gene>
    <name evidence="1" type="ORF">THAPSDRAFT_267973</name>
</gene>
<dbReference type="RefSeq" id="XP_002286682.1">
    <property type="nucleotide sequence ID" value="XM_002286646.1"/>
</dbReference>
<accession>B8BQ87</accession>
<dbReference type="Proteomes" id="UP000001449">
    <property type="component" value="Chromosome 1"/>
</dbReference>
<evidence type="ECO:0000313" key="2">
    <source>
        <dbReference type="Proteomes" id="UP000001449"/>
    </source>
</evidence>
<proteinExistence type="predicted"/>
<organism evidence="1 2">
    <name type="scientific">Thalassiosira pseudonana</name>
    <name type="common">Marine diatom</name>
    <name type="synonym">Cyclotella nana</name>
    <dbReference type="NCBI Taxonomy" id="35128"/>
    <lineage>
        <taxon>Eukaryota</taxon>
        <taxon>Sar</taxon>
        <taxon>Stramenopiles</taxon>
        <taxon>Ochrophyta</taxon>
        <taxon>Bacillariophyta</taxon>
        <taxon>Coscinodiscophyceae</taxon>
        <taxon>Thalassiosirophycidae</taxon>
        <taxon>Thalassiosirales</taxon>
        <taxon>Thalassiosiraceae</taxon>
        <taxon>Thalassiosira</taxon>
    </lineage>
</organism>
<sequence length="77" mass="9867">MMERWHLQKEGWAIEEWRWIRDEHVNRVAAERRRLSSWWTTTDRDVPLQFRHVNIDRRHLMKTLRWSRLLWEGKWTT</sequence>